<proteinExistence type="predicted"/>
<dbReference type="Proteomes" id="UP000245391">
    <property type="component" value="Unassembled WGS sequence"/>
</dbReference>
<feature type="compositionally biased region" description="Polar residues" evidence="1">
    <location>
        <begin position="89"/>
        <end position="106"/>
    </location>
</feature>
<dbReference type="EMBL" id="QGNY01000001">
    <property type="protein sequence ID" value="PWS33225.1"/>
    <property type="molecule type" value="Genomic_DNA"/>
</dbReference>
<feature type="region of interest" description="Disordered" evidence="1">
    <location>
        <begin position="89"/>
        <end position="139"/>
    </location>
</feature>
<evidence type="ECO:0000256" key="1">
    <source>
        <dbReference type="SAM" id="MobiDB-lite"/>
    </source>
</evidence>
<feature type="compositionally biased region" description="Basic residues" evidence="1">
    <location>
        <begin position="121"/>
        <end position="139"/>
    </location>
</feature>
<gene>
    <name evidence="2" type="ORF">DF947_00905</name>
</gene>
<organism evidence="2 3">
    <name type="scientific">Pedobacter paludis</name>
    <dbReference type="NCBI Taxonomy" id="2203212"/>
    <lineage>
        <taxon>Bacteria</taxon>
        <taxon>Pseudomonadati</taxon>
        <taxon>Bacteroidota</taxon>
        <taxon>Sphingobacteriia</taxon>
        <taxon>Sphingobacteriales</taxon>
        <taxon>Sphingobacteriaceae</taxon>
        <taxon>Pedobacter</taxon>
    </lineage>
</organism>
<evidence type="ECO:0000313" key="3">
    <source>
        <dbReference type="Proteomes" id="UP000245391"/>
    </source>
</evidence>
<reference evidence="3" key="1">
    <citation type="submission" date="2018-05" db="EMBL/GenBank/DDBJ databases">
        <title>Pedobacter paludis sp. nov., isolated from wetland soil.</title>
        <authorList>
            <person name="Zhang Y."/>
        </authorList>
    </citation>
    <scope>NUCLEOTIDE SEQUENCE [LARGE SCALE GENOMIC DNA]</scope>
    <source>
        <strain evidence="3">R-8</strain>
    </source>
</reference>
<keyword evidence="3" id="KW-1185">Reference proteome</keyword>
<dbReference type="AlphaFoldDB" id="A0A317F328"/>
<accession>A0A317F328</accession>
<sequence length="139" mass="14862">MTKSRKVRSDIQVGNLEKKLGLEPGAIRNPDGSDARSNKKLATLRKEYSQAKSAKIKTNPSISSKSIAKASKAVSALSNISGKILKKTSPTKIKASTASTIKTPRISTKPDTKKATVVKKSTVKKSQGKANIKRATSKK</sequence>
<dbReference type="RefSeq" id="WP_109927812.1">
    <property type="nucleotide sequence ID" value="NZ_QGNY01000001.1"/>
</dbReference>
<protein>
    <submittedName>
        <fullName evidence="2">Uncharacterized protein</fullName>
    </submittedName>
</protein>
<comment type="caution">
    <text evidence="2">The sequence shown here is derived from an EMBL/GenBank/DDBJ whole genome shotgun (WGS) entry which is preliminary data.</text>
</comment>
<dbReference type="OrthoDB" id="799205at2"/>
<name>A0A317F328_9SPHI</name>
<evidence type="ECO:0000313" key="2">
    <source>
        <dbReference type="EMBL" id="PWS33225.1"/>
    </source>
</evidence>